<evidence type="ECO:0000313" key="1">
    <source>
        <dbReference type="EMBL" id="GFR88763.1"/>
    </source>
</evidence>
<keyword evidence="2" id="KW-1185">Reference proteome</keyword>
<evidence type="ECO:0008006" key="3">
    <source>
        <dbReference type="Google" id="ProtNLM"/>
    </source>
</evidence>
<protein>
    <recommendedName>
        <fullName evidence="3">Peptidase M12A domain-containing protein</fullName>
    </recommendedName>
</protein>
<comment type="caution">
    <text evidence="1">The sequence shown here is derived from an EMBL/GenBank/DDBJ whole genome shotgun (WGS) entry which is preliminary data.</text>
</comment>
<dbReference type="EMBL" id="BMAT01008585">
    <property type="protein sequence ID" value="GFR88763.1"/>
    <property type="molecule type" value="Genomic_DNA"/>
</dbReference>
<name>A0AAV4GSI7_9GAST</name>
<dbReference type="AlphaFoldDB" id="A0AAV4GSI7"/>
<reference evidence="1 2" key="1">
    <citation type="journal article" date="2021" name="Elife">
        <title>Chloroplast acquisition without the gene transfer in kleptoplastic sea slugs, Plakobranchus ocellatus.</title>
        <authorList>
            <person name="Maeda T."/>
            <person name="Takahashi S."/>
            <person name="Yoshida T."/>
            <person name="Shimamura S."/>
            <person name="Takaki Y."/>
            <person name="Nagai Y."/>
            <person name="Toyoda A."/>
            <person name="Suzuki Y."/>
            <person name="Arimoto A."/>
            <person name="Ishii H."/>
            <person name="Satoh N."/>
            <person name="Nishiyama T."/>
            <person name="Hasebe M."/>
            <person name="Maruyama T."/>
            <person name="Minagawa J."/>
            <person name="Obokata J."/>
            <person name="Shigenobu S."/>
        </authorList>
    </citation>
    <scope>NUCLEOTIDE SEQUENCE [LARGE SCALE GENOMIC DNA]</scope>
</reference>
<proteinExistence type="predicted"/>
<organism evidence="1 2">
    <name type="scientific">Elysia marginata</name>
    <dbReference type="NCBI Taxonomy" id="1093978"/>
    <lineage>
        <taxon>Eukaryota</taxon>
        <taxon>Metazoa</taxon>
        <taxon>Spiralia</taxon>
        <taxon>Lophotrochozoa</taxon>
        <taxon>Mollusca</taxon>
        <taxon>Gastropoda</taxon>
        <taxon>Heterobranchia</taxon>
        <taxon>Euthyneura</taxon>
        <taxon>Panpulmonata</taxon>
        <taxon>Sacoglossa</taxon>
        <taxon>Placobranchoidea</taxon>
        <taxon>Plakobranchidae</taxon>
        <taxon>Elysia</taxon>
    </lineage>
</organism>
<dbReference type="Proteomes" id="UP000762676">
    <property type="component" value="Unassembled WGS sequence"/>
</dbReference>
<sequence>MAEWLARRTQDLEVAGSTPDLPVKWVPSYSLQIYWSAGASKTLLGGDTVTKSVSSRDCSYGVVGESDHYHNDGRVNFGNNIKGIANPWKCRFGRLHAMSETALGTIESVLPYYDERSTCIHYTQSHDPDTELIRLSTKSIMPGTRRISC</sequence>
<evidence type="ECO:0000313" key="2">
    <source>
        <dbReference type="Proteomes" id="UP000762676"/>
    </source>
</evidence>
<gene>
    <name evidence="1" type="ORF">ElyMa_004260800</name>
</gene>
<accession>A0AAV4GSI7</accession>